<organism evidence="1 2">
    <name type="scientific">Ruminiclostridium sufflavum DSM 19573</name>
    <dbReference type="NCBI Taxonomy" id="1121337"/>
    <lineage>
        <taxon>Bacteria</taxon>
        <taxon>Bacillati</taxon>
        <taxon>Bacillota</taxon>
        <taxon>Clostridia</taxon>
        <taxon>Eubacteriales</taxon>
        <taxon>Oscillospiraceae</taxon>
        <taxon>Ruminiclostridium</taxon>
    </lineage>
</organism>
<dbReference type="EMBL" id="QKMR01000031">
    <property type="protein sequence ID" value="PYG84808.1"/>
    <property type="molecule type" value="Genomic_DNA"/>
</dbReference>
<reference evidence="1 2" key="1">
    <citation type="submission" date="2018-06" db="EMBL/GenBank/DDBJ databases">
        <title>Genomic Encyclopedia of Type Strains, Phase I: the one thousand microbial genomes (KMG-I) project.</title>
        <authorList>
            <person name="Kyrpides N."/>
        </authorList>
    </citation>
    <scope>NUCLEOTIDE SEQUENCE [LARGE SCALE GENOMIC DNA]</scope>
    <source>
        <strain evidence="1 2">DSM 19573</strain>
    </source>
</reference>
<sequence length="91" mass="10703">MIVSLEETKIYLRIDGDEENTLVTNFISTAEELCEGVLRFPLSEFAEVPETVRQAVLYLVASMYEMRETINMKEVMDVVTRLLFTYRRESW</sequence>
<dbReference type="Gene3D" id="1.10.3230.30">
    <property type="entry name" value="Phage gp6-like head-tail connector protein"/>
    <property type="match status" value="1"/>
</dbReference>
<name>A0A318Y181_9FIRM</name>
<dbReference type="InterPro" id="IPR021146">
    <property type="entry name" value="Phage_gp6-like_head-tail"/>
</dbReference>
<protein>
    <submittedName>
        <fullName evidence="1">Putative phage protein (Predicted DNA packaging)</fullName>
    </submittedName>
</protein>
<accession>A0A318Y181</accession>
<evidence type="ECO:0000313" key="2">
    <source>
        <dbReference type="Proteomes" id="UP000248132"/>
    </source>
</evidence>
<dbReference type="NCBIfam" id="TIGR01560">
    <property type="entry name" value="put_DNA_pack"/>
    <property type="match status" value="1"/>
</dbReference>
<dbReference type="OrthoDB" id="5654at2"/>
<gene>
    <name evidence="1" type="ORF">LY28_03601</name>
</gene>
<dbReference type="CDD" id="cd08054">
    <property type="entry name" value="gp6"/>
    <property type="match status" value="1"/>
</dbReference>
<dbReference type="Pfam" id="PF05135">
    <property type="entry name" value="Phage_connect_1"/>
    <property type="match status" value="1"/>
</dbReference>
<comment type="caution">
    <text evidence="1">The sequence shown here is derived from an EMBL/GenBank/DDBJ whole genome shotgun (WGS) entry which is preliminary data.</text>
</comment>
<dbReference type="InterPro" id="IPR006450">
    <property type="entry name" value="Phage_HK97_gp6-like"/>
</dbReference>
<dbReference type="Proteomes" id="UP000248132">
    <property type="component" value="Unassembled WGS sequence"/>
</dbReference>
<dbReference type="RefSeq" id="WP_110463545.1">
    <property type="nucleotide sequence ID" value="NZ_QKMR01000031.1"/>
</dbReference>
<evidence type="ECO:0000313" key="1">
    <source>
        <dbReference type="EMBL" id="PYG84808.1"/>
    </source>
</evidence>
<dbReference type="AlphaFoldDB" id="A0A318Y181"/>
<keyword evidence="2" id="KW-1185">Reference proteome</keyword>
<proteinExistence type="predicted"/>